<dbReference type="EMBL" id="CM046131">
    <property type="protein sequence ID" value="KAI8430938.1"/>
    <property type="molecule type" value="Genomic_DNA"/>
</dbReference>
<dbReference type="Proteomes" id="UP001064048">
    <property type="component" value="Chromosome Z"/>
</dbReference>
<organism evidence="1 2">
    <name type="scientific">Choristoneura fumiferana</name>
    <name type="common">Spruce budworm moth</name>
    <name type="synonym">Archips fumiferana</name>
    <dbReference type="NCBI Taxonomy" id="7141"/>
    <lineage>
        <taxon>Eukaryota</taxon>
        <taxon>Metazoa</taxon>
        <taxon>Ecdysozoa</taxon>
        <taxon>Arthropoda</taxon>
        <taxon>Hexapoda</taxon>
        <taxon>Insecta</taxon>
        <taxon>Pterygota</taxon>
        <taxon>Neoptera</taxon>
        <taxon>Endopterygota</taxon>
        <taxon>Lepidoptera</taxon>
        <taxon>Glossata</taxon>
        <taxon>Ditrysia</taxon>
        <taxon>Tortricoidea</taxon>
        <taxon>Tortricidae</taxon>
        <taxon>Tortricinae</taxon>
        <taxon>Choristoneura</taxon>
    </lineage>
</organism>
<accession>A0ACC0K3G0</accession>
<sequence length="99" mass="11649">MVLIPFGAKIIIGKPRRTNVDELTNNRDVRFNKIYDIAGGTFGHLRRLRSLLLNDNALRELREGTFHGLRHLKYLYLYRNRIQTIHPDVFQGLPHLEQL</sequence>
<name>A0ACC0K3G0_CHOFU</name>
<evidence type="ECO:0000313" key="2">
    <source>
        <dbReference type="Proteomes" id="UP001064048"/>
    </source>
</evidence>
<protein>
    <submittedName>
        <fullName evidence="1">Uncharacterized protein</fullName>
    </submittedName>
</protein>
<reference evidence="1 2" key="1">
    <citation type="journal article" date="2022" name="Genome Biol. Evol.">
        <title>The Spruce Budworm Genome: Reconstructing the Evolutionary History of Antifreeze Proteins.</title>
        <authorList>
            <person name="Beliveau C."/>
            <person name="Gagne P."/>
            <person name="Picq S."/>
            <person name="Vernygora O."/>
            <person name="Keeling C.I."/>
            <person name="Pinkney K."/>
            <person name="Doucet D."/>
            <person name="Wen F."/>
            <person name="Johnston J.S."/>
            <person name="Maaroufi H."/>
            <person name="Boyle B."/>
            <person name="Laroche J."/>
            <person name="Dewar K."/>
            <person name="Juretic N."/>
            <person name="Blackburn G."/>
            <person name="Nisole A."/>
            <person name="Brunet B."/>
            <person name="Brandao M."/>
            <person name="Lumley L."/>
            <person name="Duan J."/>
            <person name="Quan G."/>
            <person name="Lucarotti C.J."/>
            <person name="Roe A.D."/>
            <person name="Sperling F.A.H."/>
            <person name="Levesque R.C."/>
            <person name="Cusson M."/>
        </authorList>
    </citation>
    <scope>NUCLEOTIDE SEQUENCE [LARGE SCALE GENOMIC DNA]</scope>
    <source>
        <strain evidence="1">Glfc:IPQL:Cfum</strain>
    </source>
</reference>
<evidence type="ECO:0000313" key="1">
    <source>
        <dbReference type="EMBL" id="KAI8430938.1"/>
    </source>
</evidence>
<comment type="caution">
    <text evidence="1">The sequence shown here is derived from an EMBL/GenBank/DDBJ whole genome shotgun (WGS) entry which is preliminary data.</text>
</comment>
<keyword evidence="2" id="KW-1185">Reference proteome</keyword>
<gene>
    <name evidence="1" type="ORF">MSG28_001054</name>
</gene>
<proteinExistence type="predicted"/>